<proteinExistence type="predicted"/>
<dbReference type="HOGENOM" id="CLU_668697_0_0_6"/>
<evidence type="ECO:0000256" key="11">
    <source>
        <dbReference type="PROSITE-ProRule" id="PRU00169"/>
    </source>
</evidence>
<dbReference type="SUPFAM" id="SSF47226">
    <property type="entry name" value="Histidine-containing phosphotransfer domain, HPT domain"/>
    <property type="match status" value="1"/>
</dbReference>
<dbReference type="AlphaFoldDB" id="G4SVV0"/>
<protein>
    <recommendedName>
        <fullName evidence="18">Response regulatory domain-containing protein</fullName>
    </recommendedName>
</protein>
<comment type="subcellular location">
    <subcellularLocation>
        <location evidence="1">Cell membrane</location>
        <topology evidence="1">Multi-pass membrane protein</topology>
    </subcellularLocation>
</comment>
<dbReference type="PROSITE" id="PS50110">
    <property type="entry name" value="RESPONSE_REGULATORY"/>
    <property type="match status" value="1"/>
</dbReference>
<dbReference type="Gene3D" id="3.40.50.2300">
    <property type="match status" value="1"/>
</dbReference>
<keyword evidence="4 13" id="KW-0812">Transmembrane</keyword>
<feature type="domain" description="HPt" evidence="15">
    <location>
        <begin position="299"/>
        <end position="399"/>
    </location>
</feature>
<evidence type="ECO:0000256" key="12">
    <source>
        <dbReference type="SAM" id="MobiDB-lite"/>
    </source>
</evidence>
<dbReference type="EMBL" id="FO082060">
    <property type="protein sequence ID" value="CCE25185.1"/>
    <property type="molecule type" value="Genomic_DNA"/>
</dbReference>
<gene>
    <name evidence="16" type="ordered locus">MEALZ_3523</name>
</gene>
<keyword evidence="7 13" id="KW-1133">Transmembrane helix</keyword>
<keyword evidence="17" id="KW-1185">Reference proteome</keyword>
<keyword evidence="2" id="KW-1003">Cell membrane</keyword>
<dbReference type="Proteomes" id="UP000008315">
    <property type="component" value="Chromosome"/>
</dbReference>
<dbReference type="InterPro" id="IPR008207">
    <property type="entry name" value="Sig_transdc_His_kin_Hpt_dom"/>
</dbReference>
<feature type="modified residue" description="Phosphohistidine" evidence="10">
    <location>
        <position position="338"/>
    </location>
</feature>
<dbReference type="CDD" id="cd00088">
    <property type="entry name" value="HPT"/>
    <property type="match status" value="1"/>
</dbReference>
<dbReference type="SUPFAM" id="SSF52172">
    <property type="entry name" value="CheY-like"/>
    <property type="match status" value="1"/>
</dbReference>
<reference evidence="17" key="1">
    <citation type="journal article" date="2012" name="J. Bacteriol.">
        <title>Genome sequence of the haloalkaliphilic methanotrophic bacterium Methylomicrobium alcaliphilum 20Z.</title>
        <authorList>
            <person name="Vuilleumier S."/>
            <person name="Khmelenina V.N."/>
            <person name="Bringel F."/>
            <person name="Reshetnikov A.S."/>
            <person name="Lajus A."/>
            <person name="Mangenot S."/>
            <person name="Rouy Z."/>
            <person name="Op den Camp H.J."/>
            <person name="Jetten M.S."/>
            <person name="Dispirito A.A."/>
            <person name="Dunfield P."/>
            <person name="Klotz M.G."/>
            <person name="Semrau J.D."/>
            <person name="Stein L.Y."/>
            <person name="Barbe V."/>
            <person name="Medigue C."/>
            <person name="Trotsenko Y.A."/>
            <person name="Kalyuzhnaya M.G."/>
        </authorList>
    </citation>
    <scope>NUCLEOTIDE SEQUENCE [LARGE SCALE GENOMIC DNA]</scope>
    <source>
        <strain evidence="17">DSM 19304 / NCIMB 14124 / VKM B-2133 / 20Z</strain>
    </source>
</reference>
<dbReference type="GO" id="GO:0000160">
    <property type="term" value="P:phosphorelay signal transduction system"/>
    <property type="evidence" value="ECO:0007669"/>
    <property type="project" value="UniProtKB-KW"/>
</dbReference>
<dbReference type="STRING" id="1091494.MEALZ_3523"/>
<dbReference type="InterPro" id="IPR011006">
    <property type="entry name" value="CheY-like_superfamily"/>
</dbReference>
<evidence type="ECO:0000256" key="7">
    <source>
        <dbReference type="ARBA" id="ARBA00022989"/>
    </source>
</evidence>
<evidence type="ECO:0000256" key="1">
    <source>
        <dbReference type="ARBA" id="ARBA00004651"/>
    </source>
</evidence>
<dbReference type="InterPro" id="IPR036641">
    <property type="entry name" value="HPT_dom_sf"/>
</dbReference>
<dbReference type="InterPro" id="IPR001789">
    <property type="entry name" value="Sig_transdc_resp-reg_receiver"/>
</dbReference>
<dbReference type="SMART" id="SM00448">
    <property type="entry name" value="REC"/>
    <property type="match status" value="1"/>
</dbReference>
<feature type="region of interest" description="Disordered" evidence="12">
    <location>
        <begin position="118"/>
        <end position="145"/>
    </location>
</feature>
<dbReference type="Gene3D" id="1.20.120.160">
    <property type="entry name" value="HPT domain"/>
    <property type="match status" value="1"/>
</dbReference>
<sequence length="411" mass="45874">MFGTGVTQRILAFTKIRKFIFTLGLPAVKKSFLLKHLLIIALLPTLMSNLAQTGALLAEYQAIRNSHAQQAFIEPAQAISMTPLLKRIKISALIGFVSVLAAGLAALAAYRRLKHNSLSPNNNETSGPTTARNHTLDTNSGDQTKLSLSPRKFSILIADDNSINRLLFVNQLQDHCDQITATEEGIEALNYLKSKQFDLVFLDLQMPGHNGFELIEAIRHTENPNKDTPIIAVTAHALPNQRKDIIALGFDECLIKPILSEQLEEIVSLWRPTEPRDALSDSPKQAGYAQQLLAKTAYDRDLALTILNKLYEELPQQLNSIQKALHHRQWQQALSITHKLHGSVSFCGLTDIRQQALTLEQNLISKDFLETDRHFDKLQASIQQFITKKTELIEELSDIPTVDQNSAPGAR</sequence>
<keyword evidence="3 11" id="KW-0597">Phosphoprotein</keyword>
<accession>G4SVV0</accession>
<evidence type="ECO:0000256" key="9">
    <source>
        <dbReference type="ARBA" id="ARBA00023136"/>
    </source>
</evidence>
<keyword evidence="8" id="KW-0902">Two-component regulatory system</keyword>
<dbReference type="Pfam" id="PF00072">
    <property type="entry name" value="Response_reg"/>
    <property type="match status" value="1"/>
</dbReference>
<dbReference type="GO" id="GO:0005524">
    <property type="term" value="F:ATP binding"/>
    <property type="evidence" value="ECO:0007669"/>
    <property type="project" value="UniProtKB-KW"/>
</dbReference>
<keyword evidence="6" id="KW-0067">ATP-binding</keyword>
<evidence type="ECO:0000256" key="3">
    <source>
        <dbReference type="ARBA" id="ARBA00022553"/>
    </source>
</evidence>
<evidence type="ECO:0000256" key="5">
    <source>
        <dbReference type="ARBA" id="ARBA00022741"/>
    </source>
</evidence>
<evidence type="ECO:0000256" key="6">
    <source>
        <dbReference type="ARBA" id="ARBA00022840"/>
    </source>
</evidence>
<keyword evidence="9 13" id="KW-0472">Membrane</keyword>
<keyword evidence="5" id="KW-0547">Nucleotide-binding</keyword>
<feature type="domain" description="Response regulatory" evidence="14">
    <location>
        <begin position="154"/>
        <end position="271"/>
    </location>
</feature>
<feature type="modified residue" description="4-aspartylphosphate" evidence="11">
    <location>
        <position position="203"/>
    </location>
</feature>
<name>G4SVV0_META2</name>
<dbReference type="PANTHER" id="PTHR45339">
    <property type="entry name" value="HYBRID SIGNAL TRANSDUCTION HISTIDINE KINASE J"/>
    <property type="match status" value="1"/>
</dbReference>
<organism evidence="16 17">
    <name type="scientific">Methylotuvimicrobium alcaliphilum (strain DSM 19304 / NCIMB 14124 / VKM B-2133 / 20Z)</name>
    <name type="common">Methylomicrobium alcaliphilum</name>
    <dbReference type="NCBI Taxonomy" id="1091494"/>
    <lineage>
        <taxon>Bacteria</taxon>
        <taxon>Pseudomonadati</taxon>
        <taxon>Pseudomonadota</taxon>
        <taxon>Gammaproteobacteria</taxon>
        <taxon>Methylococcales</taxon>
        <taxon>Methylococcaceae</taxon>
        <taxon>Methylotuvimicrobium</taxon>
    </lineage>
</organism>
<evidence type="ECO:0000259" key="15">
    <source>
        <dbReference type="PROSITE" id="PS50894"/>
    </source>
</evidence>
<dbReference type="GO" id="GO:0004672">
    <property type="term" value="F:protein kinase activity"/>
    <property type="evidence" value="ECO:0007669"/>
    <property type="project" value="UniProtKB-ARBA"/>
</dbReference>
<evidence type="ECO:0000259" key="14">
    <source>
        <dbReference type="PROSITE" id="PS50110"/>
    </source>
</evidence>
<dbReference type="PROSITE" id="PS50894">
    <property type="entry name" value="HPT"/>
    <property type="match status" value="1"/>
</dbReference>
<dbReference type="GO" id="GO:0005886">
    <property type="term" value="C:plasma membrane"/>
    <property type="evidence" value="ECO:0007669"/>
    <property type="project" value="UniProtKB-SubCell"/>
</dbReference>
<evidence type="ECO:0000256" key="13">
    <source>
        <dbReference type="SAM" id="Phobius"/>
    </source>
</evidence>
<evidence type="ECO:0000256" key="8">
    <source>
        <dbReference type="ARBA" id="ARBA00023012"/>
    </source>
</evidence>
<dbReference type="PANTHER" id="PTHR45339:SF1">
    <property type="entry name" value="HYBRID SIGNAL TRANSDUCTION HISTIDINE KINASE J"/>
    <property type="match status" value="1"/>
</dbReference>
<dbReference type="PATRIC" id="fig|271065.3.peg.3640"/>
<evidence type="ECO:0000313" key="16">
    <source>
        <dbReference type="EMBL" id="CCE25185.1"/>
    </source>
</evidence>
<dbReference type="Pfam" id="PF01627">
    <property type="entry name" value="Hpt"/>
    <property type="match status" value="1"/>
</dbReference>
<dbReference type="CDD" id="cd17546">
    <property type="entry name" value="REC_hyHK_CKI1_RcsC-like"/>
    <property type="match status" value="1"/>
</dbReference>
<evidence type="ECO:0000256" key="2">
    <source>
        <dbReference type="ARBA" id="ARBA00022475"/>
    </source>
</evidence>
<evidence type="ECO:0000256" key="10">
    <source>
        <dbReference type="PROSITE-ProRule" id="PRU00110"/>
    </source>
</evidence>
<feature type="transmembrane region" description="Helical" evidence="13">
    <location>
        <begin position="90"/>
        <end position="110"/>
    </location>
</feature>
<evidence type="ECO:0000313" key="17">
    <source>
        <dbReference type="Proteomes" id="UP000008315"/>
    </source>
</evidence>
<evidence type="ECO:0000256" key="4">
    <source>
        <dbReference type="ARBA" id="ARBA00022692"/>
    </source>
</evidence>
<dbReference type="KEGG" id="mah:MEALZ_3523"/>
<evidence type="ECO:0008006" key="18">
    <source>
        <dbReference type="Google" id="ProtNLM"/>
    </source>
</evidence>